<reference evidence="8 9" key="1">
    <citation type="submission" date="2019-07" db="EMBL/GenBank/DDBJ databases">
        <title>Genome sequencing for Ferrovibrio sp. K5.</title>
        <authorList>
            <person name="Park S.-J."/>
        </authorList>
    </citation>
    <scope>NUCLEOTIDE SEQUENCE [LARGE SCALE GENOMIC DNA]</scope>
    <source>
        <strain evidence="8 9">K5</strain>
    </source>
</reference>
<dbReference type="PIRSF" id="PIRSF000770">
    <property type="entry name" value="RNA_pol_sigma-SigE/K"/>
    <property type="match status" value="1"/>
</dbReference>
<dbReference type="InterPro" id="IPR007627">
    <property type="entry name" value="RNA_pol_sigma70_r2"/>
</dbReference>
<feature type="domain" description="RNA polymerase sigma-70" evidence="7">
    <location>
        <begin position="86"/>
        <end position="99"/>
    </location>
</feature>
<dbReference type="GO" id="GO:0016987">
    <property type="term" value="F:sigma factor activity"/>
    <property type="evidence" value="ECO:0007669"/>
    <property type="project" value="UniProtKB-KW"/>
</dbReference>
<accession>A0A516H0K8</accession>
<name>A0A516H0K8_9PROT</name>
<evidence type="ECO:0000256" key="1">
    <source>
        <dbReference type="ARBA" id="ARBA00007788"/>
    </source>
</evidence>
<evidence type="ECO:0000259" key="7">
    <source>
        <dbReference type="PROSITE" id="PS00715"/>
    </source>
</evidence>
<evidence type="ECO:0000256" key="6">
    <source>
        <dbReference type="SAM" id="MobiDB-lite"/>
    </source>
</evidence>
<evidence type="ECO:0000256" key="3">
    <source>
        <dbReference type="ARBA" id="ARBA00023082"/>
    </source>
</evidence>
<proteinExistence type="inferred from homology"/>
<evidence type="ECO:0000256" key="2">
    <source>
        <dbReference type="ARBA" id="ARBA00023015"/>
    </source>
</evidence>
<dbReference type="PROSITE" id="PS00715">
    <property type="entry name" value="SIGMA70_1"/>
    <property type="match status" value="1"/>
</dbReference>
<dbReference type="NCBIfam" id="TIGR02937">
    <property type="entry name" value="sigma70-ECF"/>
    <property type="match status" value="1"/>
</dbReference>
<dbReference type="InterPro" id="IPR014284">
    <property type="entry name" value="RNA_pol_sigma-70_dom"/>
</dbReference>
<dbReference type="NCBIfam" id="NF005693">
    <property type="entry name" value="PRK07500.1"/>
    <property type="match status" value="1"/>
</dbReference>
<dbReference type="InterPro" id="IPR007630">
    <property type="entry name" value="RNA_pol_sigma70_r4"/>
</dbReference>
<organism evidence="8 9">
    <name type="scientific">Ferrovibrio terrae</name>
    <dbReference type="NCBI Taxonomy" id="2594003"/>
    <lineage>
        <taxon>Bacteria</taxon>
        <taxon>Pseudomonadati</taxon>
        <taxon>Pseudomonadota</taxon>
        <taxon>Alphaproteobacteria</taxon>
        <taxon>Rhodospirillales</taxon>
        <taxon>Rhodospirillaceae</taxon>
        <taxon>Ferrovibrio</taxon>
    </lineage>
</organism>
<dbReference type="InterPro" id="IPR050813">
    <property type="entry name" value="Sigma-70_Factor"/>
</dbReference>
<dbReference type="GO" id="GO:0003677">
    <property type="term" value="F:DNA binding"/>
    <property type="evidence" value="ECO:0007669"/>
    <property type="project" value="UniProtKB-KW"/>
</dbReference>
<dbReference type="SUPFAM" id="SSF88946">
    <property type="entry name" value="Sigma2 domain of RNA polymerase sigma factors"/>
    <property type="match status" value="1"/>
</dbReference>
<dbReference type="PANTHER" id="PTHR30376">
    <property type="entry name" value="SIGMA FACTOR RPOH HEAT SHOCK RELATED"/>
    <property type="match status" value="1"/>
</dbReference>
<feature type="region of interest" description="Disordered" evidence="6">
    <location>
        <begin position="1"/>
        <end position="21"/>
    </location>
</feature>
<sequence>MTPLPTAPHPTAPPTQDADRAPDADRAFVRHAMRLPLLTPDEEVQLARRWREAQDQAALHKLVTPHLRLVISTAIRFRHYGLAVSDLIQEGNLGLMQAAARFEPAREVRFATYAAWWIRAAIQDFVLRNWSIVRTGTTAAHKSLFFNLRRLRARIEAGGQDRLTPQGRRELARQLKVSEADVLHMEGRLGAGDRSLNVTLSEDSDSEWQDLLVDDGPDPEAIIMQQRDGRLKRRWLGRALADLPERERRVLQARFFADQVITLDRIGAHMGISKERVRQLEAQALTRLRRRLGDIPDLQREVAAQT</sequence>
<dbReference type="NCBIfam" id="NF005143">
    <property type="entry name" value="PRK06596.1"/>
    <property type="match status" value="1"/>
</dbReference>
<dbReference type="SUPFAM" id="SSF88659">
    <property type="entry name" value="Sigma3 and sigma4 domains of RNA polymerase sigma factors"/>
    <property type="match status" value="1"/>
</dbReference>
<dbReference type="PANTHER" id="PTHR30376:SF3">
    <property type="entry name" value="RNA POLYMERASE SIGMA FACTOR RPOH"/>
    <property type="match status" value="1"/>
</dbReference>
<dbReference type="EMBL" id="CP041636">
    <property type="protein sequence ID" value="QDO97317.1"/>
    <property type="molecule type" value="Genomic_DNA"/>
</dbReference>
<protein>
    <submittedName>
        <fullName evidence="8">RNA polymerase factor sigma-32</fullName>
    </submittedName>
</protein>
<dbReference type="InterPro" id="IPR013325">
    <property type="entry name" value="RNA_pol_sigma_r2"/>
</dbReference>
<dbReference type="Pfam" id="PF04545">
    <property type="entry name" value="Sigma70_r4"/>
    <property type="match status" value="1"/>
</dbReference>
<evidence type="ECO:0000256" key="4">
    <source>
        <dbReference type="ARBA" id="ARBA00023125"/>
    </source>
</evidence>
<dbReference type="Gene3D" id="1.20.140.160">
    <property type="match status" value="1"/>
</dbReference>
<feature type="compositionally biased region" description="Pro residues" evidence="6">
    <location>
        <begin position="1"/>
        <end position="13"/>
    </location>
</feature>
<dbReference type="InterPro" id="IPR000943">
    <property type="entry name" value="RNA_pol_sigma70"/>
</dbReference>
<evidence type="ECO:0000256" key="5">
    <source>
        <dbReference type="ARBA" id="ARBA00023163"/>
    </source>
</evidence>
<dbReference type="KEGG" id="fer:FNB15_08585"/>
<dbReference type="Pfam" id="PF04542">
    <property type="entry name" value="Sigma70_r2"/>
    <property type="match status" value="1"/>
</dbReference>
<dbReference type="Gene3D" id="1.10.601.10">
    <property type="entry name" value="RNA Polymerase Primary Sigma Factor"/>
    <property type="match status" value="1"/>
</dbReference>
<comment type="similarity">
    <text evidence="1">Belongs to the sigma-70 factor family.</text>
</comment>
<dbReference type="GO" id="GO:0006352">
    <property type="term" value="P:DNA-templated transcription initiation"/>
    <property type="evidence" value="ECO:0007669"/>
    <property type="project" value="InterPro"/>
</dbReference>
<dbReference type="AlphaFoldDB" id="A0A516H0K8"/>
<keyword evidence="5" id="KW-0804">Transcription</keyword>
<keyword evidence="2" id="KW-0805">Transcription regulation</keyword>
<evidence type="ECO:0000313" key="8">
    <source>
        <dbReference type="EMBL" id="QDO97317.1"/>
    </source>
</evidence>
<keyword evidence="9" id="KW-1185">Reference proteome</keyword>
<keyword evidence="3" id="KW-0731">Sigma factor</keyword>
<dbReference type="InterPro" id="IPR013324">
    <property type="entry name" value="RNA_pol_sigma_r3/r4-like"/>
</dbReference>
<dbReference type="InterPro" id="IPR009042">
    <property type="entry name" value="RNA_pol_sigma70_r1_2"/>
</dbReference>
<gene>
    <name evidence="8" type="ORF">FNB15_08585</name>
</gene>
<dbReference type="CDD" id="cd06171">
    <property type="entry name" value="Sigma70_r4"/>
    <property type="match status" value="1"/>
</dbReference>
<dbReference type="PRINTS" id="PR00046">
    <property type="entry name" value="SIGMA70FCT"/>
</dbReference>
<evidence type="ECO:0000313" key="9">
    <source>
        <dbReference type="Proteomes" id="UP000317496"/>
    </source>
</evidence>
<keyword evidence="4" id="KW-0238">DNA-binding</keyword>
<dbReference type="OrthoDB" id="9809557at2"/>
<dbReference type="Pfam" id="PF00140">
    <property type="entry name" value="Sigma70_r1_2"/>
    <property type="match status" value="1"/>
</dbReference>
<dbReference type="Proteomes" id="UP000317496">
    <property type="component" value="Chromosome"/>
</dbReference>